<gene>
    <name evidence="1" type="ORF">BP5553_07432</name>
</gene>
<dbReference type="AlphaFoldDB" id="A0A370TJF4"/>
<proteinExistence type="predicted"/>
<protein>
    <recommendedName>
        <fullName evidence="3">Clr5 domain-containing protein</fullName>
    </recommendedName>
</protein>
<keyword evidence="2" id="KW-1185">Reference proteome</keyword>
<evidence type="ECO:0000313" key="2">
    <source>
        <dbReference type="Proteomes" id="UP000254866"/>
    </source>
</evidence>
<accession>A0A370TJF4</accession>
<evidence type="ECO:0008006" key="3">
    <source>
        <dbReference type="Google" id="ProtNLM"/>
    </source>
</evidence>
<organism evidence="1 2">
    <name type="scientific">Venustampulla echinocandica</name>
    <dbReference type="NCBI Taxonomy" id="2656787"/>
    <lineage>
        <taxon>Eukaryota</taxon>
        <taxon>Fungi</taxon>
        <taxon>Dikarya</taxon>
        <taxon>Ascomycota</taxon>
        <taxon>Pezizomycotina</taxon>
        <taxon>Leotiomycetes</taxon>
        <taxon>Helotiales</taxon>
        <taxon>Pleuroascaceae</taxon>
        <taxon>Venustampulla</taxon>
    </lineage>
</organism>
<dbReference type="GeneID" id="43600281"/>
<dbReference type="EMBL" id="NPIC01000006">
    <property type="protein sequence ID" value="RDL35501.1"/>
    <property type="molecule type" value="Genomic_DNA"/>
</dbReference>
<dbReference type="Proteomes" id="UP000254866">
    <property type="component" value="Unassembled WGS sequence"/>
</dbReference>
<dbReference type="RefSeq" id="XP_031868324.1">
    <property type="nucleotide sequence ID" value="XM_032016055.1"/>
</dbReference>
<reference evidence="1 2" key="1">
    <citation type="journal article" date="2018" name="IMA Fungus">
        <title>IMA Genome-F 9: Draft genome sequence of Annulohypoxylon stygium, Aspergillus mulundensis, Berkeleyomyces basicola (syn. Thielaviopsis basicola), Ceratocystis smalleyi, two Cercospora beticola strains, Coleophoma cylindrospora, Fusarium fracticaudum, Phialophora cf. hyalina, and Morchella septimelata.</title>
        <authorList>
            <person name="Wingfield B.D."/>
            <person name="Bills G.F."/>
            <person name="Dong Y."/>
            <person name="Huang W."/>
            <person name="Nel W.J."/>
            <person name="Swalarsk-Parry B.S."/>
            <person name="Vaghefi N."/>
            <person name="Wilken P.M."/>
            <person name="An Z."/>
            <person name="de Beer Z.W."/>
            <person name="De Vos L."/>
            <person name="Chen L."/>
            <person name="Duong T.A."/>
            <person name="Gao Y."/>
            <person name="Hammerbacher A."/>
            <person name="Kikkert J.R."/>
            <person name="Li Y."/>
            <person name="Li H."/>
            <person name="Li K."/>
            <person name="Li Q."/>
            <person name="Liu X."/>
            <person name="Ma X."/>
            <person name="Naidoo K."/>
            <person name="Pethybridge S.J."/>
            <person name="Sun J."/>
            <person name="Steenkamp E.T."/>
            <person name="van der Nest M.A."/>
            <person name="van Wyk S."/>
            <person name="Wingfield M.J."/>
            <person name="Xiong C."/>
            <person name="Yue Q."/>
            <person name="Zhang X."/>
        </authorList>
    </citation>
    <scope>NUCLEOTIDE SEQUENCE [LARGE SCALE GENOMIC DNA]</scope>
    <source>
        <strain evidence="1 2">BP 5553</strain>
    </source>
</reference>
<name>A0A370TJF4_9HELO</name>
<evidence type="ECO:0000313" key="1">
    <source>
        <dbReference type="EMBL" id="RDL35501.1"/>
    </source>
</evidence>
<dbReference type="InterPro" id="IPR011990">
    <property type="entry name" value="TPR-like_helical_dom_sf"/>
</dbReference>
<sequence length="219" mass="24479">MTRMETDYGFFASSRMDKDRVQEWSFVKNLKKGVTAVAVRKARERAGRICEAAIGPYGFPMSKVSRSNDRHIARGKNNERTPISTPDVLVQPSADAKTPADVRAVADLSTPAEARISGQVWTPSYTAHHSEESESSRLWTGCHETSLNEIHKLKLDAARLDAEGRHPEAKNKFQDALSGFRHLLSLTHDYTVKTAYQLAAFYANNGRMSNADEVLKWVV</sequence>
<dbReference type="Gene3D" id="1.25.40.10">
    <property type="entry name" value="Tetratricopeptide repeat domain"/>
    <property type="match status" value="1"/>
</dbReference>
<dbReference type="OrthoDB" id="5986190at2759"/>
<comment type="caution">
    <text evidence="1">The sequence shown here is derived from an EMBL/GenBank/DDBJ whole genome shotgun (WGS) entry which is preliminary data.</text>
</comment>